<dbReference type="Pfam" id="PF18911">
    <property type="entry name" value="PKD_4"/>
    <property type="match status" value="1"/>
</dbReference>
<dbReference type="CDD" id="cd00146">
    <property type="entry name" value="PKD"/>
    <property type="match status" value="1"/>
</dbReference>
<feature type="domain" description="PKD" evidence="2">
    <location>
        <begin position="520"/>
        <end position="564"/>
    </location>
</feature>
<dbReference type="InterPro" id="IPR035986">
    <property type="entry name" value="PKD_dom_sf"/>
</dbReference>
<dbReference type="EMBL" id="LT629774">
    <property type="protein sequence ID" value="SDT02285.1"/>
    <property type="molecule type" value="Genomic_DNA"/>
</dbReference>
<dbReference type="InterPro" id="IPR000601">
    <property type="entry name" value="PKD_dom"/>
</dbReference>
<gene>
    <name evidence="3" type="ORF">SAMN04489797_3043</name>
</gene>
<dbReference type="AlphaFoldDB" id="A0A1H1WYZ6"/>
<dbReference type="InterPro" id="IPR052918">
    <property type="entry name" value="Motility_Chemotaxis_Reg"/>
</dbReference>
<proteinExistence type="predicted"/>
<evidence type="ECO:0000313" key="4">
    <source>
        <dbReference type="Proteomes" id="UP000198963"/>
    </source>
</evidence>
<reference evidence="3 4" key="1">
    <citation type="submission" date="2016-10" db="EMBL/GenBank/DDBJ databases">
        <authorList>
            <person name="Varghese N."/>
            <person name="Submissions S."/>
        </authorList>
    </citation>
    <scope>NUCLEOTIDE SEQUENCE [LARGE SCALE GENOMIC DNA]</scope>
    <source>
        <strain evidence="3 4">RHA_55</strain>
    </source>
</reference>
<keyword evidence="1" id="KW-0732">Signal</keyword>
<dbReference type="PANTHER" id="PTHR35580:SF1">
    <property type="entry name" value="PHYTASE-LIKE DOMAIN-CONTAINING PROTEIN"/>
    <property type="match status" value="1"/>
</dbReference>
<dbReference type="RefSeq" id="WP_092447487.1">
    <property type="nucleotide sequence ID" value="NZ_LT629774.1"/>
</dbReference>
<sequence length="656" mass="74337">MKFNKLFNVILLFISLQLSAQSWQWGKQGGSWTNLSGGKQENVISIVTDKFNNSYILSIVGYQNLNIDGVPKTAYQNNNGDLVIASFDCEGNYRWSRIIGGNGYDRINRLHIDADDNIYAFGKLSRLNGDTYFRNETGIDITLPSYNGNIPDQNLQTLFGVKYSSDGELLWLRMPQAEDVTLTDALSNSHSLDFHVDREGNSSWLCLLPAGSYGDGNFVNTQEGRNLFILKYDSEGNFIEGHPIDLHGFLYYPSLILEKHPINGNYYITAAFYNIGGSSEPFTINNEPIEHSMVLVAFNETGNYLWHKESDESQFGSISNMVIDESGYIYLTGKAIENTMFDNLDLTLNVPEPGHYPFLMKLLPNGDRLWKQRTESSAGYPSTAITVSGNEVAISGYENGLQWGDFFFETVNNRGTDVYFTRFNKYTGEVLGVEKLINITDASSLFDYSFAISSSQYKNYYLTGQFEARLEVGADVLTENSPDTDFFIAKFGQSNCNCTLPEPSFTISELDPRTIELQYTGSSDYNTIHWDFGNGEYSTQVNPIYTYEEAGDYFILVTVENNCGYAQYSLRQTLHTEDYNSELIIVYPNPTEDYLYLGNTIEDYYYYYITNLLGQKLKEGYVKTNSLYVGDLRGQVYMLKITLTTGKTLSFKFVKN</sequence>
<accession>A0A1H1WYZ6</accession>
<dbReference type="PROSITE" id="PS50093">
    <property type="entry name" value="PKD"/>
    <property type="match status" value="1"/>
</dbReference>
<dbReference type="Gene3D" id="2.60.40.10">
    <property type="entry name" value="Immunoglobulins"/>
    <property type="match status" value="1"/>
</dbReference>
<organism evidence="3 4">
    <name type="scientific">Winogradskyella sediminis</name>
    <dbReference type="NCBI Taxonomy" id="1382466"/>
    <lineage>
        <taxon>Bacteria</taxon>
        <taxon>Pseudomonadati</taxon>
        <taxon>Bacteroidota</taxon>
        <taxon>Flavobacteriia</taxon>
        <taxon>Flavobacteriales</taxon>
        <taxon>Flavobacteriaceae</taxon>
        <taxon>Winogradskyella</taxon>
    </lineage>
</organism>
<dbReference type="PANTHER" id="PTHR35580">
    <property type="entry name" value="CELL SURFACE GLYCOPROTEIN (S-LAYER PROTEIN)-LIKE PROTEIN"/>
    <property type="match status" value="1"/>
</dbReference>
<keyword evidence="4" id="KW-1185">Reference proteome</keyword>
<feature type="signal peptide" evidence="1">
    <location>
        <begin position="1"/>
        <end position="20"/>
    </location>
</feature>
<evidence type="ECO:0000313" key="3">
    <source>
        <dbReference type="EMBL" id="SDT02285.1"/>
    </source>
</evidence>
<dbReference type="InterPro" id="IPR013783">
    <property type="entry name" value="Ig-like_fold"/>
</dbReference>
<dbReference type="STRING" id="1249933.SAMN04489797_3043"/>
<dbReference type="SUPFAM" id="SSF49299">
    <property type="entry name" value="PKD domain"/>
    <property type="match status" value="1"/>
</dbReference>
<dbReference type="Proteomes" id="UP000198963">
    <property type="component" value="Chromosome I"/>
</dbReference>
<name>A0A1H1WYZ6_9FLAO</name>
<feature type="chain" id="PRO_5009265006" description="PKD domain-containing protein" evidence="1">
    <location>
        <begin position="21"/>
        <end position="656"/>
    </location>
</feature>
<evidence type="ECO:0000259" key="2">
    <source>
        <dbReference type="PROSITE" id="PS50093"/>
    </source>
</evidence>
<evidence type="ECO:0000256" key="1">
    <source>
        <dbReference type="SAM" id="SignalP"/>
    </source>
</evidence>
<protein>
    <recommendedName>
        <fullName evidence="2">PKD domain-containing protein</fullName>
    </recommendedName>
</protein>